<dbReference type="InterPro" id="IPR007733">
    <property type="entry name" value="Agouti"/>
</dbReference>
<feature type="chain" id="PRO_5018563968" description="Agouti domain-containing protein" evidence="7">
    <location>
        <begin position="19"/>
        <end position="131"/>
    </location>
</feature>
<dbReference type="OMA" id="ICFCRKA"/>
<dbReference type="InterPro" id="IPR027300">
    <property type="entry name" value="Agouti_dom"/>
</dbReference>
<keyword evidence="2" id="KW-0964">Secreted</keyword>
<dbReference type="InterPro" id="IPR036836">
    <property type="entry name" value="Agouti_dom_sf"/>
</dbReference>
<evidence type="ECO:0000256" key="3">
    <source>
        <dbReference type="ARBA" id="ARBA00022729"/>
    </source>
</evidence>
<accession>A0A3Q3W5S5</accession>
<dbReference type="Proteomes" id="UP000261620">
    <property type="component" value="Unplaced"/>
</dbReference>
<dbReference type="PANTHER" id="PTHR16551">
    <property type="entry name" value="AGOUTI RELATED"/>
    <property type="match status" value="1"/>
</dbReference>
<evidence type="ECO:0000256" key="6">
    <source>
        <dbReference type="PROSITE-ProRule" id="PRU00494"/>
    </source>
</evidence>
<evidence type="ECO:0000256" key="7">
    <source>
        <dbReference type="SAM" id="SignalP"/>
    </source>
</evidence>
<keyword evidence="3 7" id="KW-0732">Signal</keyword>
<evidence type="ECO:0000313" key="10">
    <source>
        <dbReference type="Proteomes" id="UP000261620"/>
    </source>
</evidence>
<keyword evidence="4" id="KW-0960">Knottin</keyword>
<keyword evidence="10" id="KW-1185">Reference proteome</keyword>
<dbReference type="SMART" id="SM00792">
    <property type="entry name" value="Agouti"/>
    <property type="match status" value="1"/>
</dbReference>
<dbReference type="AlphaFoldDB" id="A0A3Q3W5S5"/>
<evidence type="ECO:0000256" key="5">
    <source>
        <dbReference type="ARBA" id="ARBA00023157"/>
    </source>
</evidence>
<keyword evidence="5 6" id="KW-1015">Disulfide bond</keyword>
<dbReference type="GO" id="GO:0007218">
    <property type="term" value="P:neuropeptide signaling pathway"/>
    <property type="evidence" value="ECO:0007669"/>
    <property type="project" value="TreeGrafter"/>
</dbReference>
<evidence type="ECO:0000313" key="9">
    <source>
        <dbReference type="Ensembl" id="ENSMMOP00000007047.1"/>
    </source>
</evidence>
<dbReference type="GO" id="GO:0009755">
    <property type="term" value="P:hormone-mediated signaling pathway"/>
    <property type="evidence" value="ECO:0007669"/>
    <property type="project" value="InterPro"/>
</dbReference>
<dbReference type="PROSITE" id="PS51150">
    <property type="entry name" value="AGOUTI_2"/>
    <property type="match status" value="1"/>
</dbReference>
<dbReference type="Ensembl" id="ENSMMOT00000007181.1">
    <property type="protein sequence ID" value="ENSMMOP00000007047.1"/>
    <property type="gene ID" value="ENSMMOG00000005481.1"/>
</dbReference>
<feature type="domain" description="Agouti" evidence="8">
    <location>
        <begin position="86"/>
        <end position="124"/>
    </location>
</feature>
<comment type="caution">
    <text evidence="6">Lacks conserved residue(s) required for the propagation of feature annotation.</text>
</comment>
<feature type="disulfide bond" evidence="6">
    <location>
        <begin position="99"/>
        <end position="117"/>
    </location>
</feature>
<evidence type="ECO:0000256" key="1">
    <source>
        <dbReference type="ARBA" id="ARBA00004613"/>
    </source>
</evidence>
<name>A0A3Q3W5S5_MOLML</name>
<sequence>MKLALPCFCVLQVAFVGAGLFRGEQPEIGRGGRAQLAHSRQRPLFARRRQYEKQRIIVQKTKEVSVPLNNLPPPTEVAPKPVKPSCSQLTQTCLPQSGCCDLSASCHCRFFNAICFCRRIQMSFHPKKNKK</sequence>
<dbReference type="GO" id="GO:0005615">
    <property type="term" value="C:extracellular space"/>
    <property type="evidence" value="ECO:0007669"/>
    <property type="project" value="TreeGrafter"/>
</dbReference>
<reference evidence="9" key="1">
    <citation type="submission" date="2025-08" db="UniProtKB">
        <authorList>
            <consortium name="Ensembl"/>
        </authorList>
    </citation>
    <scope>IDENTIFICATION</scope>
</reference>
<dbReference type="SUPFAM" id="SSF57055">
    <property type="entry name" value="Agouti-related protein"/>
    <property type="match status" value="1"/>
</dbReference>
<feature type="disulfide bond" evidence="6">
    <location>
        <begin position="108"/>
        <end position="115"/>
    </location>
</feature>
<protein>
    <recommendedName>
        <fullName evidence="8">Agouti domain-containing protein</fullName>
    </recommendedName>
</protein>
<dbReference type="PANTHER" id="PTHR16551:SF5">
    <property type="entry name" value="AGOUTI-RELATED PEPTIDE 2"/>
    <property type="match status" value="1"/>
</dbReference>
<comment type="subcellular location">
    <subcellularLocation>
        <location evidence="1">Secreted</location>
    </subcellularLocation>
</comment>
<proteinExistence type="predicted"/>
<dbReference type="GO" id="GO:0005184">
    <property type="term" value="F:neuropeptide hormone activity"/>
    <property type="evidence" value="ECO:0007669"/>
    <property type="project" value="TreeGrafter"/>
</dbReference>
<dbReference type="Gene3D" id="4.10.760.10">
    <property type="entry name" value="Agouti domain"/>
    <property type="match status" value="1"/>
</dbReference>
<dbReference type="GO" id="GO:2000253">
    <property type="term" value="P:positive regulation of feeding behavior"/>
    <property type="evidence" value="ECO:0007669"/>
    <property type="project" value="TreeGrafter"/>
</dbReference>
<evidence type="ECO:0000259" key="8">
    <source>
        <dbReference type="PROSITE" id="PS51150"/>
    </source>
</evidence>
<reference evidence="9" key="2">
    <citation type="submission" date="2025-09" db="UniProtKB">
        <authorList>
            <consortium name="Ensembl"/>
        </authorList>
    </citation>
    <scope>IDENTIFICATION</scope>
</reference>
<dbReference type="GO" id="GO:0008343">
    <property type="term" value="P:adult feeding behavior"/>
    <property type="evidence" value="ECO:0007669"/>
    <property type="project" value="TreeGrafter"/>
</dbReference>
<evidence type="ECO:0000256" key="4">
    <source>
        <dbReference type="ARBA" id="ARBA00022854"/>
    </source>
</evidence>
<organism evidence="9 10">
    <name type="scientific">Mola mola</name>
    <name type="common">Ocean sunfish</name>
    <name type="synonym">Tetraodon mola</name>
    <dbReference type="NCBI Taxonomy" id="94237"/>
    <lineage>
        <taxon>Eukaryota</taxon>
        <taxon>Metazoa</taxon>
        <taxon>Chordata</taxon>
        <taxon>Craniata</taxon>
        <taxon>Vertebrata</taxon>
        <taxon>Euteleostomi</taxon>
        <taxon>Actinopterygii</taxon>
        <taxon>Neopterygii</taxon>
        <taxon>Teleostei</taxon>
        <taxon>Neoteleostei</taxon>
        <taxon>Acanthomorphata</taxon>
        <taxon>Eupercaria</taxon>
        <taxon>Tetraodontiformes</taxon>
        <taxon>Molidae</taxon>
        <taxon>Mola</taxon>
    </lineage>
</organism>
<evidence type="ECO:0000256" key="2">
    <source>
        <dbReference type="ARBA" id="ARBA00022525"/>
    </source>
</evidence>
<dbReference type="GO" id="GO:0070996">
    <property type="term" value="F:type 1 melanocortin receptor binding"/>
    <property type="evidence" value="ECO:0007669"/>
    <property type="project" value="TreeGrafter"/>
</dbReference>
<dbReference type="Pfam" id="PF05039">
    <property type="entry name" value="Agouti"/>
    <property type="match status" value="1"/>
</dbReference>
<feature type="signal peptide" evidence="7">
    <location>
        <begin position="1"/>
        <end position="18"/>
    </location>
</feature>